<dbReference type="Gene3D" id="2.130.10.80">
    <property type="entry name" value="Galactose oxidase/kelch, beta-propeller"/>
    <property type="match status" value="1"/>
</dbReference>
<dbReference type="RefSeq" id="WP_116612229.1">
    <property type="nucleotide sequence ID" value="NZ_QEOB01000011.1"/>
</dbReference>
<organism evidence="3 4">
    <name type="scientific">Paraburkholderia unamae</name>
    <dbReference type="NCBI Taxonomy" id="219649"/>
    <lineage>
        <taxon>Bacteria</taxon>
        <taxon>Pseudomonadati</taxon>
        <taxon>Pseudomonadota</taxon>
        <taxon>Betaproteobacteria</taxon>
        <taxon>Burkholderiales</taxon>
        <taxon>Burkholderiaceae</taxon>
        <taxon>Paraburkholderia</taxon>
    </lineage>
</organism>
<evidence type="ECO:0000313" key="4">
    <source>
        <dbReference type="Proteomes" id="UP000245712"/>
    </source>
</evidence>
<dbReference type="Pfam" id="PF24996">
    <property type="entry name" value="NANM"/>
    <property type="match status" value="1"/>
</dbReference>
<keyword evidence="4" id="KW-1185">Reference proteome</keyword>
<dbReference type="PANTHER" id="PTHR46344">
    <property type="entry name" value="OS02G0202900 PROTEIN"/>
    <property type="match status" value="1"/>
</dbReference>
<reference evidence="3 4" key="1">
    <citation type="submission" date="2018-05" db="EMBL/GenBank/DDBJ databases">
        <title>Genomic Encyclopedia of Type Strains, Phase IV (KMG-V): Genome sequencing to study the core and pangenomes of soil and plant-associated prokaryotes.</title>
        <authorList>
            <person name="Whitman W."/>
        </authorList>
    </citation>
    <scope>NUCLEOTIDE SEQUENCE [LARGE SCALE GENOMIC DNA]</scope>
    <source>
        <strain evidence="3 4">SCZa-39</strain>
    </source>
</reference>
<keyword evidence="2" id="KW-0677">Repeat</keyword>
<dbReference type="SUPFAM" id="SSF117281">
    <property type="entry name" value="Kelch motif"/>
    <property type="match status" value="1"/>
</dbReference>
<dbReference type="NCBIfam" id="TIGR03547">
    <property type="entry name" value="muta_rot_YjhT"/>
    <property type="match status" value="1"/>
</dbReference>
<dbReference type="Proteomes" id="UP000245712">
    <property type="component" value="Unassembled WGS sequence"/>
</dbReference>
<dbReference type="EMBL" id="QEOB01000011">
    <property type="protein sequence ID" value="PVX81157.1"/>
    <property type="molecule type" value="Genomic_DNA"/>
</dbReference>
<dbReference type="NCBIfam" id="NF010730">
    <property type="entry name" value="PRK14131.1"/>
    <property type="match status" value="1"/>
</dbReference>
<proteinExistence type="predicted"/>
<name>A0ABX5KP51_9BURK</name>
<dbReference type="InterPro" id="IPR015915">
    <property type="entry name" value="Kelch-typ_b-propeller"/>
</dbReference>
<dbReference type="PANTHER" id="PTHR46344:SF27">
    <property type="entry name" value="KELCH REPEAT SUPERFAMILY PROTEIN"/>
    <property type="match status" value="1"/>
</dbReference>
<dbReference type="Gene3D" id="2.120.10.80">
    <property type="entry name" value="Kelch-type beta propeller"/>
    <property type="match status" value="1"/>
</dbReference>
<evidence type="ECO:0000256" key="1">
    <source>
        <dbReference type="ARBA" id="ARBA00022441"/>
    </source>
</evidence>
<dbReference type="InterPro" id="IPR056734">
    <property type="entry name" value="NANM"/>
</dbReference>
<protein>
    <submittedName>
        <fullName evidence="3">N-acetylneuraminate epimerase</fullName>
    </submittedName>
</protein>
<evidence type="ECO:0000313" key="3">
    <source>
        <dbReference type="EMBL" id="PVX81157.1"/>
    </source>
</evidence>
<evidence type="ECO:0000256" key="2">
    <source>
        <dbReference type="ARBA" id="ARBA00022737"/>
    </source>
</evidence>
<dbReference type="InterPro" id="IPR019936">
    <property type="entry name" value="NanM_proteobact"/>
</dbReference>
<sequence length="373" mass="39500">MQINCSELASLADTCPEFPVGLKNGAGARMGSVIYAGLGSAGTQWYALDLAAHPRAWRRLADFPGGPREQSGCAVAGGKLYVFGGAGQIPGSGGTPDTVIHCDVHEFDPAANRWRELNTRSPRSVLGSACVSAGARVLFFGGVNKTVFETLFRDLKAAGSDAERRREIEVAYFSQRPEDYRFADDVLCYEPAANTWRSLGKLPLPAVVGAAVAVDGSQATLIHGELKPGLRSRAVNHVEVAGEILASQAAPDIVAPPGESEQEGLAGAFAGYSNGALLAAGGANFPGAWEQYGQGRTYAHQGLQKTWRDVIYALVDGRWEVAGQLPQGRAYGLSIPLDDSVLLLGGEGRGGEALRCIDRLRWDGRKAHVTPLD</sequence>
<gene>
    <name evidence="3" type="ORF">C7402_11159</name>
</gene>
<keyword evidence="1" id="KW-0880">Kelch repeat</keyword>
<dbReference type="InterPro" id="IPR037293">
    <property type="entry name" value="Gal_Oxidase_central_sf"/>
</dbReference>
<comment type="caution">
    <text evidence="3">The sequence shown here is derived from an EMBL/GenBank/DDBJ whole genome shotgun (WGS) entry which is preliminary data.</text>
</comment>
<accession>A0ABX5KP51</accession>